<evidence type="ECO:0000259" key="1">
    <source>
        <dbReference type="Pfam" id="PF14529"/>
    </source>
</evidence>
<dbReference type="InterPro" id="IPR036691">
    <property type="entry name" value="Endo/exonu/phosph_ase_sf"/>
</dbReference>
<dbReference type="GO" id="GO:0003964">
    <property type="term" value="F:RNA-directed DNA polymerase activity"/>
    <property type="evidence" value="ECO:0007669"/>
    <property type="project" value="UniProtKB-KW"/>
</dbReference>
<proteinExistence type="predicted"/>
<sequence>MSELGVGICAIAEPVRIPASATWFGSDNGMAAIRWNPDVLPWPCVPVKKGLQFAAVRCGDVHVVSCYASPSLSVRGFLDFLEALSTVILDLGGRVILCGDFNAWSTLWGSSFTNTRGEEMERWAAAHDLRLANVGSVPISVRPQGNSIVDLTWATPSVIVSIVGWTVREDLETLSDHVYISFSVGVRSLRPFKNNCDVGRRWILSKMEKKAFDLSLEWACSSETLKDDDLSAGDYSTWMDEVMKKACDASTPRAGRRHPKKAAY</sequence>
<reference evidence="2 3" key="1">
    <citation type="submission" date="2015-04" db="EMBL/GenBank/DDBJ databases">
        <title>Lasius niger genome sequencing.</title>
        <authorList>
            <person name="Konorov E.A."/>
            <person name="Nikitin M.A."/>
            <person name="Kirill M.V."/>
            <person name="Chang P."/>
        </authorList>
    </citation>
    <scope>NUCLEOTIDE SEQUENCE [LARGE SCALE GENOMIC DNA]</scope>
    <source>
        <tissue evidence="2">Whole</tissue>
    </source>
</reference>
<keyword evidence="2" id="KW-0695">RNA-directed DNA polymerase</keyword>
<feature type="domain" description="Endonuclease/exonuclease/phosphatase" evidence="1">
    <location>
        <begin position="62"/>
        <end position="180"/>
    </location>
</feature>
<organism evidence="2 3">
    <name type="scientific">Lasius niger</name>
    <name type="common">Black garden ant</name>
    <dbReference type="NCBI Taxonomy" id="67767"/>
    <lineage>
        <taxon>Eukaryota</taxon>
        <taxon>Metazoa</taxon>
        <taxon>Ecdysozoa</taxon>
        <taxon>Arthropoda</taxon>
        <taxon>Hexapoda</taxon>
        <taxon>Insecta</taxon>
        <taxon>Pterygota</taxon>
        <taxon>Neoptera</taxon>
        <taxon>Endopterygota</taxon>
        <taxon>Hymenoptera</taxon>
        <taxon>Apocrita</taxon>
        <taxon>Aculeata</taxon>
        <taxon>Formicoidea</taxon>
        <taxon>Formicidae</taxon>
        <taxon>Formicinae</taxon>
        <taxon>Lasius</taxon>
        <taxon>Lasius</taxon>
    </lineage>
</organism>
<dbReference type="Gene3D" id="3.60.10.10">
    <property type="entry name" value="Endonuclease/exonuclease/phosphatase"/>
    <property type="match status" value="1"/>
</dbReference>
<dbReference type="EMBL" id="LBMM01009604">
    <property type="protein sequence ID" value="KMQ88002.1"/>
    <property type="molecule type" value="Genomic_DNA"/>
</dbReference>
<protein>
    <submittedName>
        <fullName evidence="2">Reverse transcriptase</fullName>
    </submittedName>
</protein>
<dbReference type="Proteomes" id="UP000036403">
    <property type="component" value="Unassembled WGS sequence"/>
</dbReference>
<dbReference type="AlphaFoldDB" id="A0A0J7KCE5"/>
<dbReference type="Pfam" id="PF14529">
    <property type="entry name" value="Exo_endo_phos_2"/>
    <property type="match status" value="1"/>
</dbReference>
<evidence type="ECO:0000313" key="2">
    <source>
        <dbReference type="EMBL" id="KMQ88002.1"/>
    </source>
</evidence>
<keyword evidence="3" id="KW-1185">Reference proteome</keyword>
<keyword evidence="2" id="KW-0808">Transferase</keyword>
<dbReference type="PaxDb" id="67767-A0A0J7KCE5"/>
<evidence type="ECO:0000313" key="3">
    <source>
        <dbReference type="Proteomes" id="UP000036403"/>
    </source>
</evidence>
<name>A0A0J7KCE5_LASNI</name>
<gene>
    <name evidence="2" type="ORF">RF55_12586</name>
</gene>
<keyword evidence="2" id="KW-0548">Nucleotidyltransferase</keyword>
<dbReference type="PANTHER" id="PTHR33273:SF4">
    <property type="entry name" value="ENDONUCLEASE_EXONUCLEASE_PHOSPHATASE DOMAIN-CONTAINING PROTEIN"/>
    <property type="match status" value="1"/>
</dbReference>
<dbReference type="InterPro" id="IPR005135">
    <property type="entry name" value="Endo/exonuclease/phosphatase"/>
</dbReference>
<dbReference type="SUPFAM" id="SSF56219">
    <property type="entry name" value="DNase I-like"/>
    <property type="match status" value="1"/>
</dbReference>
<accession>A0A0J7KCE5</accession>
<dbReference type="CDD" id="cd09077">
    <property type="entry name" value="R1-I-EN"/>
    <property type="match status" value="1"/>
</dbReference>
<dbReference type="PANTHER" id="PTHR33273">
    <property type="entry name" value="DOMAIN-CONTAINING PROTEIN, PUTATIVE-RELATED"/>
    <property type="match status" value="1"/>
</dbReference>
<dbReference type="OrthoDB" id="7554610at2759"/>
<comment type="caution">
    <text evidence="2">The sequence shown here is derived from an EMBL/GenBank/DDBJ whole genome shotgun (WGS) entry which is preliminary data.</text>
</comment>